<dbReference type="RefSeq" id="WP_408167368.1">
    <property type="nucleotide sequence ID" value="NZ_JAQQFR010000004.1"/>
</dbReference>
<dbReference type="InterPro" id="IPR007138">
    <property type="entry name" value="ABM_dom"/>
</dbReference>
<accession>A0ABW8Z7Q2</accession>
<dbReference type="Pfam" id="PF03992">
    <property type="entry name" value="ABM"/>
    <property type="match status" value="1"/>
</dbReference>
<dbReference type="InterPro" id="IPR050744">
    <property type="entry name" value="AI-2_Isomerase_LsrG"/>
</dbReference>
<comment type="caution">
    <text evidence="2">The sequence shown here is derived from an EMBL/GenBank/DDBJ whole genome shotgun (WGS) entry which is preliminary data.</text>
</comment>
<dbReference type="InterPro" id="IPR011008">
    <property type="entry name" value="Dimeric_a/b-barrel"/>
</dbReference>
<dbReference type="EMBL" id="JAQQFR010000004">
    <property type="protein sequence ID" value="MFL9878431.1"/>
    <property type="molecule type" value="Genomic_DNA"/>
</dbReference>
<proteinExistence type="predicted"/>
<keyword evidence="3" id="KW-1185">Reference proteome</keyword>
<keyword evidence="2" id="KW-0503">Monooxygenase</keyword>
<dbReference type="SUPFAM" id="SSF54909">
    <property type="entry name" value="Dimeric alpha+beta barrel"/>
    <property type="match status" value="1"/>
</dbReference>
<dbReference type="Gene3D" id="3.30.70.100">
    <property type="match status" value="1"/>
</dbReference>
<sequence>MANAEMKSATAFVVIAEFEVKSARMADFLVLAHDDANHSVADESGCRQFDVVCFADSTHVLFYEVYDDRAAFDRHLETPHLARFRAGFPACIERELPVRFGSLGSGEKT</sequence>
<dbReference type="PROSITE" id="PS51725">
    <property type="entry name" value="ABM"/>
    <property type="match status" value="1"/>
</dbReference>
<name>A0ABW8Z7Q2_9BURK</name>
<feature type="domain" description="ABM" evidence="1">
    <location>
        <begin position="12"/>
        <end position="100"/>
    </location>
</feature>
<protein>
    <submittedName>
        <fullName evidence="2">Quinol monooxygenase</fullName>
    </submittedName>
</protein>
<keyword evidence="2" id="KW-0560">Oxidoreductase</keyword>
<gene>
    <name evidence="2" type="ORF">PQR63_08565</name>
</gene>
<reference evidence="2 3" key="1">
    <citation type="journal article" date="2024" name="Chem. Sci.">
        <title>Discovery of megapolipeptins by genome mining of a Burkholderiales bacteria collection.</title>
        <authorList>
            <person name="Paulo B.S."/>
            <person name="Recchia M.J.J."/>
            <person name="Lee S."/>
            <person name="Fergusson C.H."/>
            <person name="Romanowski S.B."/>
            <person name="Hernandez A."/>
            <person name="Krull N."/>
            <person name="Liu D.Y."/>
            <person name="Cavanagh H."/>
            <person name="Bos A."/>
            <person name="Gray C.A."/>
            <person name="Murphy B.T."/>
            <person name="Linington R.G."/>
            <person name="Eustaquio A.S."/>
        </authorList>
    </citation>
    <scope>NUCLEOTIDE SEQUENCE [LARGE SCALE GENOMIC DNA]</scope>
    <source>
        <strain evidence="2 3">RL21-008-BIB-B</strain>
    </source>
</reference>
<evidence type="ECO:0000313" key="2">
    <source>
        <dbReference type="EMBL" id="MFL9878431.1"/>
    </source>
</evidence>
<evidence type="ECO:0000259" key="1">
    <source>
        <dbReference type="PROSITE" id="PS51725"/>
    </source>
</evidence>
<dbReference type="PANTHER" id="PTHR33336">
    <property type="entry name" value="QUINOL MONOOXYGENASE YGIN-RELATED"/>
    <property type="match status" value="1"/>
</dbReference>
<dbReference type="Proteomes" id="UP001629214">
    <property type="component" value="Unassembled WGS sequence"/>
</dbReference>
<dbReference type="GO" id="GO:0004497">
    <property type="term" value="F:monooxygenase activity"/>
    <property type="evidence" value="ECO:0007669"/>
    <property type="project" value="UniProtKB-KW"/>
</dbReference>
<evidence type="ECO:0000313" key="3">
    <source>
        <dbReference type="Proteomes" id="UP001629214"/>
    </source>
</evidence>
<dbReference type="PANTHER" id="PTHR33336:SF1">
    <property type="entry name" value="(4S)-4-HYDROXY-5-PHOSPHONOOXYPENTANE-2,3-DIONE ISOMERASE"/>
    <property type="match status" value="1"/>
</dbReference>
<organism evidence="2 3">
    <name type="scientific">Herbaspirillum rhizosphaerae</name>
    <dbReference type="NCBI Taxonomy" id="346179"/>
    <lineage>
        <taxon>Bacteria</taxon>
        <taxon>Pseudomonadati</taxon>
        <taxon>Pseudomonadota</taxon>
        <taxon>Betaproteobacteria</taxon>
        <taxon>Burkholderiales</taxon>
        <taxon>Oxalobacteraceae</taxon>
        <taxon>Herbaspirillum</taxon>
    </lineage>
</organism>